<evidence type="ECO:0000313" key="2">
    <source>
        <dbReference type="EMBL" id="JAH36245.1"/>
    </source>
</evidence>
<proteinExistence type="predicted"/>
<evidence type="ECO:0000256" key="1">
    <source>
        <dbReference type="SAM" id="Phobius"/>
    </source>
</evidence>
<accession>A0A0E9S6H9</accession>
<organism evidence="2">
    <name type="scientific">Anguilla anguilla</name>
    <name type="common">European freshwater eel</name>
    <name type="synonym">Muraena anguilla</name>
    <dbReference type="NCBI Taxonomy" id="7936"/>
    <lineage>
        <taxon>Eukaryota</taxon>
        <taxon>Metazoa</taxon>
        <taxon>Chordata</taxon>
        <taxon>Craniata</taxon>
        <taxon>Vertebrata</taxon>
        <taxon>Euteleostomi</taxon>
        <taxon>Actinopterygii</taxon>
        <taxon>Neopterygii</taxon>
        <taxon>Teleostei</taxon>
        <taxon>Anguilliformes</taxon>
        <taxon>Anguillidae</taxon>
        <taxon>Anguilla</taxon>
    </lineage>
</organism>
<dbReference type="EMBL" id="GBXM01072332">
    <property type="protein sequence ID" value="JAH36245.1"/>
    <property type="molecule type" value="Transcribed_RNA"/>
</dbReference>
<name>A0A0E9S6H9_ANGAN</name>
<feature type="transmembrane region" description="Helical" evidence="1">
    <location>
        <begin position="6"/>
        <end position="22"/>
    </location>
</feature>
<keyword evidence="1" id="KW-0472">Membrane</keyword>
<keyword evidence="1" id="KW-0812">Transmembrane</keyword>
<reference evidence="2" key="2">
    <citation type="journal article" date="2015" name="Fish Shellfish Immunol.">
        <title>Early steps in the European eel (Anguilla anguilla)-Vibrio vulnificus interaction in the gills: Role of the RtxA13 toxin.</title>
        <authorList>
            <person name="Callol A."/>
            <person name="Pajuelo D."/>
            <person name="Ebbesson L."/>
            <person name="Teles M."/>
            <person name="MacKenzie S."/>
            <person name="Amaro C."/>
        </authorList>
    </citation>
    <scope>NUCLEOTIDE SEQUENCE</scope>
</reference>
<sequence>MERHTVYFSIFLIISYILYNLLNSSL</sequence>
<dbReference type="AlphaFoldDB" id="A0A0E9S6H9"/>
<keyword evidence="1" id="KW-1133">Transmembrane helix</keyword>
<reference evidence="2" key="1">
    <citation type="submission" date="2014-11" db="EMBL/GenBank/DDBJ databases">
        <authorList>
            <person name="Amaro Gonzalez C."/>
        </authorList>
    </citation>
    <scope>NUCLEOTIDE SEQUENCE</scope>
</reference>
<protein>
    <submittedName>
        <fullName evidence="2">Uncharacterized protein</fullName>
    </submittedName>
</protein>